<comment type="caution">
    <text evidence="1">The sequence shown here is derived from an EMBL/GenBank/DDBJ whole genome shotgun (WGS) entry which is preliminary data.</text>
</comment>
<dbReference type="AlphaFoldDB" id="A0A520KH27"/>
<evidence type="ECO:0000313" key="2">
    <source>
        <dbReference type="EMBL" id="TDA37962.1"/>
    </source>
</evidence>
<evidence type="ECO:0000313" key="4">
    <source>
        <dbReference type="Proteomes" id="UP000317265"/>
    </source>
</evidence>
<accession>A0A520KH27</accession>
<dbReference type="EMBL" id="QNVI01000061">
    <property type="protein sequence ID" value="TDA37962.1"/>
    <property type="molecule type" value="Genomic_DNA"/>
</dbReference>
<sequence length="157" mass="17720">MTEKGLVGLSRCFRKAIIDSKKTGKLLFVGTPFTCIPFAEFLTYSIRDLPIKTYFSPNGDVPVILNVKEGIGYIAGEKTDEKDFDIVVLLGGLAMLKSQVNPYELKEKLKKISKLDCVIGICFQGVMDKPEWINTFKFTYFINAEMLVSLFKLSEEK</sequence>
<protein>
    <submittedName>
        <fullName evidence="1">DUF2124 domain-containing protein</fullName>
    </submittedName>
</protein>
<name>A0A520KH27_9CREN</name>
<proteinExistence type="predicted"/>
<evidence type="ECO:0000313" key="3">
    <source>
        <dbReference type="Proteomes" id="UP000316080"/>
    </source>
</evidence>
<organism evidence="1 3">
    <name type="scientific">Thermoproteota archaeon</name>
    <dbReference type="NCBI Taxonomy" id="2056631"/>
    <lineage>
        <taxon>Archaea</taxon>
        <taxon>Thermoproteota</taxon>
    </lineage>
</organism>
<dbReference type="Proteomes" id="UP000317265">
    <property type="component" value="Unassembled WGS sequence"/>
</dbReference>
<gene>
    <name evidence="2" type="ORF">DSO09_05505</name>
    <name evidence="1" type="ORF">EF809_00140</name>
</gene>
<evidence type="ECO:0000313" key="1">
    <source>
        <dbReference type="EMBL" id="RZN57854.1"/>
    </source>
</evidence>
<dbReference type="Proteomes" id="UP000316080">
    <property type="component" value="Unassembled WGS sequence"/>
</dbReference>
<dbReference type="EMBL" id="RXIH01000001">
    <property type="protein sequence ID" value="RZN57854.1"/>
    <property type="molecule type" value="Genomic_DNA"/>
</dbReference>
<reference evidence="1 3" key="2">
    <citation type="journal article" date="2019" name="Nat. Microbiol.">
        <title>Wide diversity of methane and short-chain alkane metabolisms in uncultured archaea.</title>
        <authorList>
            <person name="Borrel G."/>
            <person name="Adam P.S."/>
            <person name="McKay L.J."/>
            <person name="Chen L.X."/>
            <person name="Sierra-Garcia I.N."/>
            <person name="Sieber C.M."/>
            <person name="Letourneur Q."/>
            <person name="Ghozlane A."/>
            <person name="Andersen G.L."/>
            <person name="Li W.J."/>
            <person name="Hallam S.J."/>
            <person name="Muyzer G."/>
            <person name="de Oliveira V.M."/>
            <person name="Inskeep W.P."/>
            <person name="Banfield J.F."/>
            <person name="Gribaldo S."/>
        </authorList>
    </citation>
    <scope>NUCLEOTIDE SEQUENCE [LARGE SCALE GENOMIC DNA]</scope>
    <source>
        <strain evidence="1">Verst-YHS</strain>
    </source>
</reference>
<dbReference type="Gene3D" id="3.40.50.2300">
    <property type="match status" value="1"/>
</dbReference>
<dbReference type="Pfam" id="PF09897">
    <property type="entry name" value="DUF2124"/>
    <property type="match status" value="1"/>
</dbReference>
<dbReference type="InterPro" id="IPR009183">
    <property type="entry name" value="UCP004962"/>
</dbReference>
<reference evidence="2 4" key="1">
    <citation type="journal article" date="2019" name="Nat. Microbiol.">
        <title>Expanding anaerobic alkane metabolism in the domain of Archaea.</title>
        <authorList>
            <person name="Wang Y."/>
            <person name="Wegener G."/>
            <person name="Hou J."/>
            <person name="Wang F."/>
            <person name="Xiao X."/>
        </authorList>
    </citation>
    <scope>NUCLEOTIDE SEQUENCE [LARGE SCALE GENOMIC DNA]</scope>
    <source>
        <strain evidence="2">WYZ-LMO11</strain>
    </source>
</reference>